<accession>B1ZQ43</accession>
<proteinExistence type="predicted"/>
<dbReference type="HOGENOM" id="CLU_2845532_0_0_0"/>
<sequence length="65" mass="7710">MPKDDYSEARRLWKEADRRLEASEREFSTLFMNCMFGPDAELRRTRKNSPRPCVNVTPPKQPPKK</sequence>
<reference evidence="2 3" key="1">
    <citation type="journal article" date="2011" name="J. Bacteriol.">
        <title>Genome sequence of the verrucomicrobium Opitutus terrae PB90-1, an abundant inhabitant of rice paddy soil ecosystems.</title>
        <authorList>
            <person name="van Passel M.W."/>
            <person name="Kant R."/>
            <person name="Palva A."/>
            <person name="Copeland A."/>
            <person name="Lucas S."/>
            <person name="Lapidus A."/>
            <person name="Glavina del Rio T."/>
            <person name="Pitluck S."/>
            <person name="Goltsman E."/>
            <person name="Clum A."/>
            <person name="Sun H."/>
            <person name="Schmutz J."/>
            <person name="Larimer F.W."/>
            <person name="Land M.L."/>
            <person name="Hauser L."/>
            <person name="Kyrpides N."/>
            <person name="Mikhailova N."/>
            <person name="Richardson P.P."/>
            <person name="Janssen P.H."/>
            <person name="de Vos W.M."/>
            <person name="Smidt H."/>
        </authorList>
    </citation>
    <scope>NUCLEOTIDE SEQUENCE [LARGE SCALE GENOMIC DNA]</scope>
    <source>
        <strain evidence="3">DSM 11246 / JCM 15787 / PB90-1</strain>
    </source>
</reference>
<dbReference type="AlphaFoldDB" id="B1ZQ43"/>
<keyword evidence="3" id="KW-1185">Reference proteome</keyword>
<organism evidence="2 3">
    <name type="scientific">Opitutus terrae (strain DSM 11246 / JCM 15787 / PB90-1)</name>
    <dbReference type="NCBI Taxonomy" id="452637"/>
    <lineage>
        <taxon>Bacteria</taxon>
        <taxon>Pseudomonadati</taxon>
        <taxon>Verrucomicrobiota</taxon>
        <taxon>Opitutia</taxon>
        <taxon>Opitutales</taxon>
        <taxon>Opitutaceae</taxon>
        <taxon>Opitutus</taxon>
    </lineage>
</organism>
<evidence type="ECO:0000256" key="1">
    <source>
        <dbReference type="SAM" id="MobiDB-lite"/>
    </source>
</evidence>
<dbReference type="Proteomes" id="UP000007013">
    <property type="component" value="Chromosome"/>
</dbReference>
<evidence type="ECO:0000313" key="2">
    <source>
        <dbReference type="EMBL" id="ACB77762.1"/>
    </source>
</evidence>
<evidence type="ECO:0000313" key="3">
    <source>
        <dbReference type="Proteomes" id="UP000007013"/>
    </source>
</evidence>
<gene>
    <name evidence="2" type="ordered locus">Oter_4491</name>
</gene>
<feature type="region of interest" description="Disordered" evidence="1">
    <location>
        <begin position="42"/>
        <end position="65"/>
    </location>
</feature>
<dbReference type="STRING" id="452637.Oter_4491"/>
<name>B1ZQ43_OPITP</name>
<protein>
    <submittedName>
        <fullName evidence="2">Uncharacterized protein</fullName>
    </submittedName>
</protein>
<dbReference type="EMBL" id="CP001032">
    <property type="protein sequence ID" value="ACB77762.1"/>
    <property type="molecule type" value="Genomic_DNA"/>
</dbReference>
<dbReference type="KEGG" id="ote:Oter_4491"/>